<feature type="region of interest" description="Disordered" evidence="9">
    <location>
        <begin position="1061"/>
        <end position="1341"/>
    </location>
</feature>
<protein>
    <recommendedName>
        <fullName evidence="8">Fanconi-associated nuclease</fullName>
        <ecNumber evidence="8">3.1.4.1</ecNumber>
    </recommendedName>
</protein>
<evidence type="ECO:0000256" key="9">
    <source>
        <dbReference type="SAM" id="MobiDB-lite"/>
    </source>
</evidence>
<dbReference type="Pfam" id="PF08774">
    <property type="entry name" value="VRR_NUC"/>
    <property type="match status" value="1"/>
</dbReference>
<accession>A0A9P3LIJ3</accession>
<gene>
    <name evidence="11" type="ORF">PsYK624_126270</name>
</gene>
<dbReference type="PANTHER" id="PTHR15749">
    <property type="entry name" value="FANCONI-ASSOCIATED NUCLEASE 1"/>
    <property type="match status" value="1"/>
</dbReference>
<dbReference type="GO" id="GO:0017108">
    <property type="term" value="F:5'-flap endonuclease activity"/>
    <property type="evidence" value="ECO:0007669"/>
    <property type="project" value="TreeGrafter"/>
</dbReference>
<keyword evidence="12" id="KW-1185">Reference proteome</keyword>
<sequence>MPPASPSHDYVGDLVFGFADPSPSYSHGRDPETSTANSSTERSNETRQSMYVQLFEEMLQTVIDTEPLLFNHEEYKAFGRYDKLTYPARYLFIRLSLRKTDKWVRLSDLKYESEIGPNGIRQAIIELCEDPFARVLESKAEDVKPNVPQPGPEVIDLTADDDDEARGKLGKALQQDQPPVLGYDTFAQNESHATLHELLECLRTDELKELAKQMKAKSKASNRDSLIDALLPTASTTSFPAVVTPTKGKGRGKAQSFGPPQRTLHGHIDPLKPTGKKAVHQMTLHSFVKGGTSKTTRDRLKELVLEKIVSCIKLNENVVSLFRRVNLVYFRSTVPTPLLTPSILARARKWSYAHQPEVKAREPSEQAPPSSFASSSSSATLPSASTSTLGSLSGTPFTSPAPASAPAPAPAPVTGSAPVPSGSTGLPWARTQYKLWPTREDLLRYEWALELEARVDEIFGMAPAPGARRVFQPPSKKGKERERTGSVMSTVERATPAVSAAGRSSVSVPPEKGRLSVMSAASASVAGRDEGRALSVVHEDGAGDDSARVRGAKEVLKIFEEVYSIWLEIPEVKEELEGVKLEAENGNMDADKEAAEHTDGGAKMSEEPQIKTEEAWDVFANLQAIAGVQPVEEPVKDNGAGDTAKQGSESAEEKWLSRFHYGHILTRIVCKGTHALSILKKHERELEVLTKLLSQRAFRRGRRGRWHDRRALILMNHCAKDEQTTRHAWDCVVEALKDEDTHVVWRPMLCRRLARLQKTLRQFGASDIGFIMLGDVEQRKAPKVFIEGERIYATLDEAGNLIIPTKAVKAEAGNANKRRKVEKDDGKQMKLPFAFVAAAPVVKPLSAPTVKRAPTGKSIWRGRDDEEVNVENFALQHYESQGYKGLHSEGRIVTTLFGLLFWDIIFAPVPGAFETRYQMAPLDIAEESFYLARRAMADARLKEIKSGKSLDILCRTWDAHAEKKTFCVGVRWDLLQREDFVEILDCFNSAGLSVICRTLVEDYGSRTGGLPDLFIWHPENKTSKFVEVKGPGDNLQENQKLWIEVLLQAKVPVEVCHVAEHDESKPEGKAKAKAKKGPAKKLKTQSASPTKKRKHADDSDEPSGAILVDSDGDVVPEVDYSQLDQDVVEESEPVSEVVDEPEPVSEAVDELEPGSEIFDEPEPVSDAVDAQEAEKVSVGPELEPEPPRARVQKARTPEVTATPSPRRSTRPRKETNYDVVRRFEDMLGPVNAPGPSQRVDSKPATAKSSPARPKPVKKPRREPSAQAVQEVQDAEPVTTSQELKRTQEFVTRPDDDTDVEDEQIAVPQTPSRRTVSRMQVEVLIQTPSPARRKRKRDGSST</sequence>
<evidence type="ECO:0000256" key="6">
    <source>
        <dbReference type="ARBA" id="ARBA00022842"/>
    </source>
</evidence>
<dbReference type="InterPro" id="IPR011856">
    <property type="entry name" value="tRNA_endonuc-like_dom_sf"/>
</dbReference>
<dbReference type="GO" id="GO:0070336">
    <property type="term" value="F:flap-structured DNA binding"/>
    <property type="evidence" value="ECO:0007669"/>
    <property type="project" value="TreeGrafter"/>
</dbReference>
<keyword evidence="6 8" id="KW-0460">Magnesium</keyword>
<feature type="region of interest" description="Disordered" evidence="9">
    <location>
        <begin position="469"/>
        <end position="513"/>
    </location>
</feature>
<feature type="compositionally biased region" description="Basic and acidic residues" evidence="9">
    <location>
        <begin position="1282"/>
        <end position="1294"/>
    </location>
</feature>
<dbReference type="PANTHER" id="PTHR15749:SF4">
    <property type="entry name" value="FANCONI-ASSOCIATED NUCLEASE 1"/>
    <property type="match status" value="1"/>
</dbReference>
<dbReference type="CDD" id="cd22326">
    <property type="entry name" value="FAN1-like"/>
    <property type="match status" value="1"/>
</dbReference>
<feature type="compositionally biased region" description="Polar residues" evidence="9">
    <location>
        <begin position="33"/>
        <end position="47"/>
    </location>
</feature>
<dbReference type="GO" id="GO:0004528">
    <property type="term" value="F:phosphodiesterase I activity"/>
    <property type="evidence" value="ECO:0007669"/>
    <property type="project" value="UniProtKB-EC"/>
</dbReference>
<keyword evidence="8" id="KW-0227">DNA damage</keyword>
<feature type="compositionally biased region" description="Basic residues" evidence="9">
    <location>
        <begin position="1071"/>
        <end position="1083"/>
    </location>
</feature>
<feature type="region of interest" description="Disordered" evidence="9">
    <location>
        <begin position="241"/>
        <end position="268"/>
    </location>
</feature>
<evidence type="ECO:0000313" key="12">
    <source>
        <dbReference type="Proteomes" id="UP000703269"/>
    </source>
</evidence>
<dbReference type="InterPro" id="IPR014883">
    <property type="entry name" value="VRR_NUC"/>
</dbReference>
<feature type="compositionally biased region" description="Low complexity" evidence="9">
    <location>
        <begin position="496"/>
        <end position="513"/>
    </location>
</feature>
<comment type="subcellular location">
    <subcellularLocation>
        <location evidence="8">Nucleus</location>
    </subcellularLocation>
</comment>
<dbReference type="GO" id="GO:0005634">
    <property type="term" value="C:nucleus"/>
    <property type="evidence" value="ECO:0007669"/>
    <property type="project" value="UniProtKB-SubCell"/>
</dbReference>
<evidence type="ECO:0000313" key="11">
    <source>
        <dbReference type="EMBL" id="GJE96430.1"/>
    </source>
</evidence>
<keyword evidence="5 8" id="KW-0378">Hydrolase</keyword>
<feature type="compositionally biased region" description="Basic and acidic residues" evidence="9">
    <location>
        <begin position="1061"/>
        <end position="1070"/>
    </location>
</feature>
<comment type="similarity">
    <text evidence="2 8">Belongs to the FAN1 family.</text>
</comment>
<dbReference type="OrthoDB" id="76364at2759"/>
<evidence type="ECO:0000256" key="3">
    <source>
        <dbReference type="ARBA" id="ARBA00022722"/>
    </source>
</evidence>
<name>A0A9P3LIJ3_9APHY</name>
<dbReference type="Pfam" id="PF21170">
    <property type="entry name" value="FAN1_TPR"/>
    <property type="match status" value="1"/>
</dbReference>
<feature type="compositionally biased region" description="Basic and acidic residues" evidence="9">
    <location>
        <begin position="1211"/>
        <end position="1225"/>
    </location>
</feature>
<keyword evidence="8" id="KW-0234">DNA repair</keyword>
<dbReference type="InterPro" id="IPR033315">
    <property type="entry name" value="Fan1-like"/>
</dbReference>
<evidence type="ECO:0000256" key="1">
    <source>
        <dbReference type="ARBA" id="ARBA00000983"/>
    </source>
</evidence>
<feature type="compositionally biased region" description="Basic residues" evidence="9">
    <location>
        <begin position="1330"/>
        <end position="1341"/>
    </location>
</feature>
<feature type="compositionally biased region" description="Polar residues" evidence="9">
    <location>
        <begin position="1306"/>
        <end position="1317"/>
    </location>
</feature>
<evidence type="ECO:0000256" key="4">
    <source>
        <dbReference type="ARBA" id="ARBA00022723"/>
    </source>
</evidence>
<feature type="region of interest" description="Disordered" evidence="9">
    <location>
        <begin position="21"/>
        <end position="47"/>
    </location>
</feature>
<feature type="compositionally biased region" description="Low complexity" evidence="9">
    <location>
        <begin position="412"/>
        <end position="421"/>
    </location>
</feature>
<evidence type="ECO:0000256" key="8">
    <source>
        <dbReference type="RuleBase" id="RU365033"/>
    </source>
</evidence>
<dbReference type="GO" id="GO:0036297">
    <property type="term" value="P:interstrand cross-link repair"/>
    <property type="evidence" value="ECO:0007669"/>
    <property type="project" value="InterPro"/>
</dbReference>
<dbReference type="Proteomes" id="UP000703269">
    <property type="component" value="Unassembled WGS sequence"/>
</dbReference>
<comment type="catalytic activity">
    <reaction evidence="1 8">
        <text>Hydrolytically removes 5'-nucleotides successively from the 3'-hydroxy termini of 3'-hydroxy-terminated oligonucleotides.</text>
        <dbReference type="EC" id="3.1.4.1"/>
    </reaction>
</comment>
<dbReference type="GO" id="GO:0046872">
    <property type="term" value="F:metal ion binding"/>
    <property type="evidence" value="ECO:0007669"/>
    <property type="project" value="UniProtKB-KW"/>
</dbReference>
<dbReference type="InterPro" id="IPR049132">
    <property type="entry name" value="FAN1-like_euk"/>
</dbReference>
<feature type="region of interest" description="Disordered" evidence="9">
    <location>
        <begin position="356"/>
        <end position="424"/>
    </location>
</feature>
<evidence type="ECO:0000259" key="10">
    <source>
        <dbReference type="SMART" id="SM00990"/>
    </source>
</evidence>
<feature type="compositionally biased region" description="Low complexity" evidence="9">
    <location>
        <begin position="367"/>
        <end position="402"/>
    </location>
</feature>
<keyword evidence="4 8" id="KW-0479">Metal-binding</keyword>
<evidence type="ECO:0000256" key="7">
    <source>
        <dbReference type="ARBA" id="ARBA00023211"/>
    </source>
</evidence>
<evidence type="ECO:0000256" key="5">
    <source>
        <dbReference type="ARBA" id="ARBA00022801"/>
    </source>
</evidence>
<dbReference type="EC" id="3.1.4.1" evidence="8"/>
<dbReference type="InterPro" id="IPR049126">
    <property type="entry name" value="FAN1-like_TPR"/>
</dbReference>
<organism evidence="11 12">
    <name type="scientific">Phanerochaete sordida</name>
    <dbReference type="NCBI Taxonomy" id="48140"/>
    <lineage>
        <taxon>Eukaryota</taxon>
        <taxon>Fungi</taxon>
        <taxon>Dikarya</taxon>
        <taxon>Basidiomycota</taxon>
        <taxon>Agaricomycotina</taxon>
        <taxon>Agaricomycetes</taxon>
        <taxon>Polyporales</taxon>
        <taxon>Phanerochaetaceae</taxon>
        <taxon>Phanerochaete</taxon>
    </lineage>
</organism>
<comment type="caution">
    <text evidence="11">The sequence shown here is derived from an EMBL/GenBank/DDBJ whole genome shotgun (WGS) entry which is preliminary data.</text>
</comment>
<dbReference type="GO" id="GO:0008409">
    <property type="term" value="F:5'-3' exonuclease activity"/>
    <property type="evidence" value="ECO:0007669"/>
    <property type="project" value="TreeGrafter"/>
</dbReference>
<keyword evidence="7 8" id="KW-0464">Manganese</keyword>
<evidence type="ECO:0000256" key="2">
    <source>
        <dbReference type="ARBA" id="ARBA00005533"/>
    </source>
</evidence>
<reference evidence="11 12" key="1">
    <citation type="submission" date="2021-08" db="EMBL/GenBank/DDBJ databases">
        <title>Draft Genome Sequence of Phanerochaete sordida strain YK-624.</title>
        <authorList>
            <person name="Mori T."/>
            <person name="Dohra H."/>
            <person name="Suzuki T."/>
            <person name="Kawagishi H."/>
            <person name="Hirai H."/>
        </authorList>
    </citation>
    <scope>NUCLEOTIDE SEQUENCE [LARGE SCALE GENOMIC DNA]</scope>
    <source>
        <strain evidence="11 12">YK-624</strain>
    </source>
</reference>
<dbReference type="SMART" id="SM00990">
    <property type="entry name" value="VRR_NUC"/>
    <property type="match status" value="1"/>
</dbReference>
<keyword evidence="8" id="KW-0539">Nucleus</keyword>
<feature type="domain" description="VRR-NUC" evidence="10">
    <location>
        <begin position="944"/>
        <end position="1060"/>
    </location>
</feature>
<proteinExistence type="inferred from homology"/>
<keyword evidence="3 8" id="KW-0540">Nuclease</keyword>
<dbReference type="EMBL" id="BPQB01000059">
    <property type="protein sequence ID" value="GJE96430.1"/>
    <property type="molecule type" value="Genomic_DNA"/>
</dbReference>
<comment type="function">
    <text evidence="8">Nuclease required for the repair of DNA interstrand cross-links (ICL). Acts as a 5'-3' exonuclease that anchors at a cut end of DNA and cleaves DNA successively at every third nucleotide, allowing to excise an ICL from one strand through flanking incisions.</text>
</comment>
<feature type="compositionally biased region" description="Acidic residues" evidence="9">
    <location>
        <begin position="1126"/>
        <end position="1163"/>
    </location>
</feature>
<dbReference type="Gene3D" id="3.40.1350.10">
    <property type="match status" value="1"/>
</dbReference>
<comment type="cofactor">
    <cofactor evidence="8">
        <name>Mg(2+)</name>
        <dbReference type="ChEBI" id="CHEBI:18420"/>
    </cofactor>
    <cofactor evidence="8">
        <name>Mn(2+)</name>
        <dbReference type="ChEBI" id="CHEBI:29035"/>
    </cofactor>
</comment>